<name>A0ABV9V8F1_STRAZ</name>
<gene>
    <name evidence="1" type="ORF">ACFPL4_15825</name>
</gene>
<accession>A0ABV9V8F1</accession>
<evidence type="ECO:0000313" key="2">
    <source>
        <dbReference type="Proteomes" id="UP001595908"/>
    </source>
</evidence>
<reference evidence="2" key="1">
    <citation type="journal article" date="2019" name="Int. J. Syst. Evol. Microbiol.">
        <title>The Global Catalogue of Microorganisms (GCM) 10K type strain sequencing project: providing services to taxonomists for standard genome sequencing and annotation.</title>
        <authorList>
            <consortium name="The Broad Institute Genomics Platform"/>
            <consortium name="The Broad Institute Genome Sequencing Center for Infectious Disease"/>
            <person name="Wu L."/>
            <person name="Ma J."/>
        </authorList>
    </citation>
    <scope>NUCLEOTIDE SEQUENCE [LARGE SCALE GENOMIC DNA]</scope>
    <source>
        <strain evidence="2">ICMP 257</strain>
    </source>
</reference>
<evidence type="ECO:0000313" key="1">
    <source>
        <dbReference type="EMBL" id="MFC4979818.1"/>
    </source>
</evidence>
<comment type="caution">
    <text evidence="1">The sequence shown here is derived from an EMBL/GenBank/DDBJ whole genome shotgun (WGS) entry which is preliminary data.</text>
</comment>
<sequence length="116" mass="12016">MLSHRVDHGVLVLTVQEDPGIGGRAELTSGITAFVRAYQPAPVLVVIEEPAATPATASAVLRAHRHCDELGVLMSVATHSAPVRRLLEANACSGGTRLVVHPCIDTAVGSAYQAAA</sequence>
<organism evidence="1 2">
    <name type="scientific">Streptomyces atroolivaceus</name>
    <dbReference type="NCBI Taxonomy" id="66869"/>
    <lineage>
        <taxon>Bacteria</taxon>
        <taxon>Bacillati</taxon>
        <taxon>Actinomycetota</taxon>
        <taxon>Actinomycetes</taxon>
        <taxon>Kitasatosporales</taxon>
        <taxon>Streptomycetaceae</taxon>
        <taxon>Streptomyces</taxon>
    </lineage>
</organism>
<dbReference type="EMBL" id="JBHSJE010000003">
    <property type="protein sequence ID" value="MFC4979818.1"/>
    <property type="molecule type" value="Genomic_DNA"/>
</dbReference>
<dbReference type="GeneID" id="31234807"/>
<proteinExistence type="predicted"/>
<dbReference type="Proteomes" id="UP001595908">
    <property type="component" value="Unassembled WGS sequence"/>
</dbReference>
<dbReference type="RefSeq" id="WP_033302544.1">
    <property type="nucleotide sequence ID" value="NZ_JBHSJE010000003.1"/>
</dbReference>
<keyword evidence="2" id="KW-1185">Reference proteome</keyword>
<protein>
    <submittedName>
        <fullName evidence="1">Uncharacterized protein</fullName>
    </submittedName>
</protein>